<gene>
    <name evidence="3" type="primary">KAFR0I01220</name>
    <name evidence="3" type="ORF">KAFR_0I01220</name>
</gene>
<name>H2AZV3_KAZAF</name>
<dbReference type="OrthoDB" id="4056678at2759"/>
<dbReference type="RefSeq" id="XP_003959038.1">
    <property type="nucleotide sequence ID" value="XM_003958989.1"/>
</dbReference>
<evidence type="ECO:0000259" key="2">
    <source>
        <dbReference type="Pfam" id="PF15463"/>
    </source>
</evidence>
<dbReference type="InterPro" id="IPR029178">
    <property type="entry name" value="Ecm11_C"/>
</dbReference>
<proteinExistence type="predicted"/>
<dbReference type="FunCoup" id="H2AZV3">
    <property type="interactions" value="33"/>
</dbReference>
<feature type="domain" description="Extracellular mutant protein 11 C-terminal" evidence="2">
    <location>
        <begin position="110"/>
        <end position="236"/>
    </location>
</feature>
<dbReference type="Proteomes" id="UP000005220">
    <property type="component" value="Chromosome 9"/>
</dbReference>
<dbReference type="Pfam" id="PF15463">
    <property type="entry name" value="ECM11"/>
    <property type="match status" value="1"/>
</dbReference>
<accession>H2AZV3</accession>
<dbReference type="AlphaFoldDB" id="H2AZV3"/>
<feature type="compositionally biased region" description="Basic and acidic residues" evidence="1">
    <location>
        <begin position="90"/>
        <end position="99"/>
    </location>
</feature>
<dbReference type="KEGG" id="kaf:KAFR_0I01220"/>
<protein>
    <recommendedName>
        <fullName evidence="2">Extracellular mutant protein 11 C-terminal domain-containing protein</fullName>
    </recommendedName>
</protein>
<organism evidence="3 4">
    <name type="scientific">Kazachstania africana (strain ATCC 22294 / BCRC 22015 / CBS 2517 / CECT 1963 / NBRC 1671 / NRRL Y-8276)</name>
    <name type="common">Yeast</name>
    <name type="synonym">Kluyveromyces africanus</name>
    <dbReference type="NCBI Taxonomy" id="1071382"/>
    <lineage>
        <taxon>Eukaryota</taxon>
        <taxon>Fungi</taxon>
        <taxon>Dikarya</taxon>
        <taxon>Ascomycota</taxon>
        <taxon>Saccharomycotina</taxon>
        <taxon>Saccharomycetes</taxon>
        <taxon>Saccharomycetales</taxon>
        <taxon>Saccharomycetaceae</taxon>
        <taxon>Kazachstania</taxon>
    </lineage>
</organism>
<reference evidence="3 4" key="1">
    <citation type="journal article" date="2011" name="Proc. Natl. Acad. Sci. U.S.A.">
        <title>Evolutionary erosion of yeast sex chromosomes by mating-type switching accidents.</title>
        <authorList>
            <person name="Gordon J.L."/>
            <person name="Armisen D."/>
            <person name="Proux-Wera E."/>
            <person name="Oheigeartaigh S.S."/>
            <person name="Byrne K.P."/>
            <person name="Wolfe K.H."/>
        </authorList>
    </citation>
    <scope>NUCLEOTIDE SEQUENCE [LARGE SCALE GENOMIC DNA]</scope>
    <source>
        <strain evidence="4">ATCC 22294 / BCRC 22015 / CBS 2517 / CECT 1963 / NBRC 1671 / NRRL Y-8276</strain>
    </source>
</reference>
<dbReference type="eggNOG" id="ENOG502S4IU">
    <property type="taxonomic scope" value="Eukaryota"/>
</dbReference>
<dbReference type="HOGENOM" id="CLU_1161298_0_0_1"/>
<dbReference type="EMBL" id="HE650829">
    <property type="protein sequence ID" value="CCF59903.1"/>
    <property type="molecule type" value="Genomic_DNA"/>
</dbReference>
<evidence type="ECO:0000313" key="4">
    <source>
        <dbReference type="Proteomes" id="UP000005220"/>
    </source>
</evidence>
<keyword evidence="4" id="KW-1185">Reference proteome</keyword>
<dbReference type="GeneID" id="13883539"/>
<dbReference type="InParanoid" id="H2AZV3"/>
<evidence type="ECO:0000256" key="1">
    <source>
        <dbReference type="SAM" id="MobiDB-lite"/>
    </source>
</evidence>
<sequence>MTFVKTEPGTTVEQPLEASHVVQQSGKKNSRQDGANVLYDKTNKSQSKQYLQNYILNTNKPLKDHMANEPPIKREIMSMKTSNENEEEIVQTKRTDSHVNKKFKKNESDDLSPPVTNPTNYKEMGTYLFEKCPEEDLVSSSNMLNELFDNISNQEELAVYKNFASMSIMSWIQTTDSMLSKFKKVLLKLIKLRLKLSYNFRIITDMINRWAENLIAKGTTLDAKLDKIKRIGNDILNLI</sequence>
<evidence type="ECO:0000313" key="3">
    <source>
        <dbReference type="EMBL" id="CCF59903.1"/>
    </source>
</evidence>
<feature type="region of interest" description="Disordered" evidence="1">
    <location>
        <begin position="89"/>
        <end position="117"/>
    </location>
</feature>